<keyword evidence="2" id="KW-1133">Transmembrane helix</keyword>
<gene>
    <name evidence="3" type="ORF">CLHUN_31700</name>
</gene>
<keyword evidence="2" id="KW-0812">Transmembrane</keyword>
<feature type="coiled-coil region" evidence="1">
    <location>
        <begin position="37"/>
        <end position="71"/>
    </location>
</feature>
<dbReference type="Pfam" id="PF04350">
    <property type="entry name" value="PilO"/>
    <property type="match status" value="1"/>
</dbReference>
<dbReference type="AlphaFoldDB" id="A0A1V4SHQ4"/>
<evidence type="ECO:0000313" key="3">
    <source>
        <dbReference type="EMBL" id="OPX43026.1"/>
    </source>
</evidence>
<proteinExistence type="predicted"/>
<dbReference type="RefSeq" id="WP_080065605.1">
    <property type="nucleotide sequence ID" value="NZ_MZGX01000022.1"/>
</dbReference>
<dbReference type="STRING" id="48256.CLHUN_31700"/>
<keyword evidence="1" id="KW-0175">Coiled coil</keyword>
<feature type="transmembrane region" description="Helical" evidence="2">
    <location>
        <begin position="12"/>
        <end position="33"/>
    </location>
</feature>
<keyword evidence="2" id="KW-0472">Membrane</keyword>
<dbReference type="GO" id="GO:0043107">
    <property type="term" value="P:type IV pilus-dependent motility"/>
    <property type="evidence" value="ECO:0007669"/>
    <property type="project" value="InterPro"/>
</dbReference>
<sequence length="384" mass="42797">MNFKLKRNEIILLSALGVLIYAFIFYKFIWIPVVPEIGEQKDQISRLESQKQSLDTDIMNLEMKKTELQSKQAGDERLAGYLNNETNVTDCIEYMDRLTNVVGSEITGVNIAAPEKKEVNQSAYYEIKIEFSTKAKLNKIMDMVEYIESSSRIIKVNSFRLAKEGEENAKTTSESAITTTQEGKNFIAALNISMFALNLEAADKLYEYGRHKFNRFDYGAEAAFGASVSGAAGTTDTATNIGTSNSSDSKDFEIKLNSFFAAGDNFIVFGPNRSKDGLSLKTNKYLTMDMNIEKNSYSISVSDASGKSRKMSGTVPDRDINMYINVQLSGVSENNGLNLKLNIKNNSGNNLYITSVDKSDRVRLYDRQGKGMDNGSNEEKVTIK</sequence>
<comment type="caution">
    <text evidence="3">The sequence shown here is derived from an EMBL/GenBank/DDBJ whole genome shotgun (WGS) entry which is preliminary data.</text>
</comment>
<accession>A0A1V4SHQ4</accession>
<evidence type="ECO:0000256" key="2">
    <source>
        <dbReference type="SAM" id="Phobius"/>
    </source>
</evidence>
<keyword evidence="4" id="KW-1185">Reference proteome</keyword>
<dbReference type="InterPro" id="IPR014717">
    <property type="entry name" value="Transl_elong_EF1B/ribsomal_bS6"/>
</dbReference>
<reference evidence="3 4" key="1">
    <citation type="submission" date="2017-03" db="EMBL/GenBank/DDBJ databases">
        <title>Genome sequence of Clostridium hungatei DSM 14427.</title>
        <authorList>
            <person name="Poehlein A."/>
            <person name="Daniel R."/>
        </authorList>
    </citation>
    <scope>NUCLEOTIDE SEQUENCE [LARGE SCALE GENOMIC DNA]</scope>
    <source>
        <strain evidence="3 4">DSM 14427</strain>
    </source>
</reference>
<evidence type="ECO:0000256" key="1">
    <source>
        <dbReference type="SAM" id="Coils"/>
    </source>
</evidence>
<evidence type="ECO:0000313" key="4">
    <source>
        <dbReference type="Proteomes" id="UP000191554"/>
    </source>
</evidence>
<name>A0A1V4SHQ4_RUMHU</name>
<dbReference type="EMBL" id="MZGX01000022">
    <property type="protein sequence ID" value="OPX43026.1"/>
    <property type="molecule type" value="Genomic_DNA"/>
</dbReference>
<dbReference type="Proteomes" id="UP000191554">
    <property type="component" value="Unassembled WGS sequence"/>
</dbReference>
<dbReference type="InterPro" id="IPR007445">
    <property type="entry name" value="PilO"/>
</dbReference>
<dbReference type="OrthoDB" id="2082380at2"/>
<organism evidence="3 4">
    <name type="scientific">Ruminiclostridium hungatei</name>
    <name type="common">Clostridium hungatei</name>
    <dbReference type="NCBI Taxonomy" id="48256"/>
    <lineage>
        <taxon>Bacteria</taxon>
        <taxon>Bacillati</taxon>
        <taxon>Bacillota</taxon>
        <taxon>Clostridia</taxon>
        <taxon>Eubacteriales</taxon>
        <taxon>Oscillospiraceae</taxon>
        <taxon>Ruminiclostridium</taxon>
    </lineage>
</organism>
<protein>
    <recommendedName>
        <fullName evidence="5">Pilus assembly protein, PilO</fullName>
    </recommendedName>
</protein>
<dbReference type="Gene3D" id="3.30.70.60">
    <property type="match status" value="1"/>
</dbReference>
<dbReference type="GO" id="GO:0043683">
    <property type="term" value="P:type IV pilus assembly"/>
    <property type="evidence" value="ECO:0007669"/>
    <property type="project" value="InterPro"/>
</dbReference>
<evidence type="ECO:0008006" key="5">
    <source>
        <dbReference type="Google" id="ProtNLM"/>
    </source>
</evidence>